<dbReference type="OrthoDB" id="6134202at2759"/>
<dbReference type="Proteomes" id="UP000085678">
    <property type="component" value="Unplaced"/>
</dbReference>
<evidence type="ECO:0000256" key="7">
    <source>
        <dbReference type="ARBA" id="ARBA00022989"/>
    </source>
</evidence>
<keyword evidence="7" id="KW-1133">Transmembrane helix</keyword>
<keyword evidence="12" id="KW-1185">Reference proteome</keyword>
<dbReference type="STRING" id="7574.A0A1S3IXU1"/>
<dbReference type="InterPro" id="IPR003591">
    <property type="entry name" value="Leu-rich_rpt_typical-subtyp"/>
</dbReference>
<dbReference type="GO" id="GO:0002224">
    <property type="term" value="P:toll-like receptor signaling pathway"/>
    <property type="evidence" value="ECO:0007669"/>
    <property type="project" value="InterPro"/>
</dbReference>
<evidence type="ECO:0000313" key="12">
    <source>
        <dbReference type="Proteomes" id="UP000085678"/>
    </source>
</evidence>
<dbReference type="InterPro" id="IPR000157">
    <property type="entry name" value="TIR_dom"/>
</dbReference>
<dbReference type="Gene3D" id="3.80.10.10">
    <property type="entry name" value="Ribonuclease Inhibitor"/>
    <property type="match status" value="4"/>
</dbReference>
<evidence type="ECO:0000256" key="10">
    <source>
        <dbReference type="ARBA" id="ARBA00023180"/>
    </source>
</evidence>
<evidence type="ECO:0000256" key="5">
    <source>
        <dbReference type="ARBA" id="ARBA00022729"/>
    </source>
</evidence>
<organism evidence="12 13">
    <name type="scientific">Lingula anatina</name>
    <name type="common">Brachiopod</name>
    <name type="synonym">Lingula unguis</name>
    <dbReference type="NCBI Taxonomy" id="7574"/>
    <lineage>
        <taxon>Eukaryota</taxon>
        <taxon>Metazoa</taxon>
        <taxon>Spiralia</taxon>
        <taxon>Lophotrochozoa</taxon>
        <taxon>Brachiopoda</taxon>
        <taxon>Linguliformea</taxon>
        <taxon>Lingulata</taxon>
        <taxon>Lingulida</taxon>
        <taxon>Linguloidea</taxon>
        <taxon>Lingulidae</taxon>
        <taxon>Lingula</taxon>
    </lineage>
</organism>
<comment type="similarity">
    <text evidence="2">Belongs to the Toll-like receptor family.</text>
</comment>
<dbReference type="KEGG" id="lak:106168360"/>
<dbReference type="InterPro" id="IPR000483">
    <property type="entry name" value="Cys-rich_flank_reg_C"/>
</dbReference>
<keyword evidence="5" id="KW-0732">Signal</keyword>
<accession>A0A1S3IXU1</accession>
<dbReference type="InterPro" id="IPR001611">
    <property type="entry name" value="Leu-rich_rpt"/>
</dbReference>
<dbReference type="PANTHER" id="PTHR24365">
    <property type="entry name" value="TOLL-LIKE RECEPTOR"/>
    <property type="match status" value="1"/>
</dbReference>
<reference evidence="13" key="1">
    <citation type="submission" date="2025-08" db="UniProtKB">
        <authorList>
            <consortium name="RefSeq"/>
        </authorList>
    </citation>
    <scope>IDENTIFICATION</scope>
    <source>
        <tissue evidence="13">Gonads</tissue>
    </source>
</reference>
<dbReference type="PIRSF" id="PIRSF037595">
    <property type="entry name" value="Toll-like_receptor"/>
    <property type="match status" value="1"/>
</dbReference>
<evidence type="ECO:0000256" key="6">
    <source>
        <dbReference type="ARBA" id="ARBA00022737"/>
    </source>
</evidence>
<evidence type="ECO:0000256" key="3">
    <source>
        <dbReference type="ARBA" id="ARBA00022614"/>
    </source>
</evidence>
<keyword evidence="4" id="KW-0812">Transmembrane</keyword>
<dbReference type="RefSeq" id="XP_013402848.2">
    <property type="nucleotide sequence ID" value="XM_013547394.2"/>
</dbReference>
<evidence type="ECO:0000256" key="2">
    <source>
        <dbReference type="ARBA" id="ARBA00009634"/>
    </source>
</evidence>
<dbReference type="GO" id="GO:0004888">
    <property type="term" value="F:transmembrane signaling receptor activity"/>
    <property type="evidence" value="ECO:0007669"/>
    <property type="project" value="InterPro"/>
</dbReference>
<dbReference type="InterPro" id="IPR017241">
    <property type="entry name" value="Toll-like_receptor"/>
</dbReference>
<dbReference type="InterPro" id="IPR032675">
    <property type="entry name" value="LRR_dom_sf"/>
</dbReference>
<dbReference type="GeneID" id="106168360"/>
<keyword evidence="3" id="KW-0433">Leucine-rich repeat</keyword>
<evidence type="ECO:0000256" key="4">
    <source>
        <dbReference type="ARBA" id="ARBA00022692"/>
    </source>
</evidence>
<dbReference type="SUPFAM" id="SSF52058">
    <property type="entry name" value="L domain-like"/>
    <property type="match status" value="1"/>
</dbReference>
<dbReference type="SMART" id="SM00369">
    <property type="entry name" value="LRR_TYP"/>
    <property type="match status" value="8"/>
</dbReference>
<keyword evidence="6" id="KW-0677">Repeat</keyword>
<protein>
    <submittedName>
        <fullName evidence="13">Toll-like receptor 4</fullName>
    </submittedName>
</protein>
<name>A0A1S3IXU1_LINAN</name>
<evidence type="ECO:0000256" key="8">
    <source>
        <dbReference type="ARBA" id="ARBA00023136"/>
    </source>
</evidence>
<dbReference type="InterPro" id="IPR035897">
    <property type="entry name" value="Toll_tir_struct_dom_sf"/>
</dbReference>
<evidence type="ECO:0000256" key="9">
    <source>
        <dbReference type="ARBA" id="ARBA00023170"/>
    </source>
</evidence>
<dbReference type="FunCoup" id="A0A1S3IXU1">
    <property type="interactions" value="10"/>
</dbReference>
<evidence type="ECO:0000256" key="1">
    <source>
        <dbReference type="ARBA" id="ARBA00004479"/>
    </source>
</evidence>
<comment type="subcellular location">
    <subcellularLocation>
        <location evidence="1">Membrane</location>
        <topology evidence="1">Single-pass type I membrane protein</topology>
    </subcellularLocation>
</comment>
<sequence length="752" mass="84871">MNSYPLSRFSSLESLQELYLDGTCLTNLPRYTFLSNKRLTRLSLNDNQLTQAALSAIALDLGPSLSFVDLSNNSIESLRIPGNNKIKANNTELDLSGNSLRSISKLDLVGYEETTALTLHLNSNNISVIARDSFSKMKSLHLLDLSKNPLCRRLHAGKDGAGCPALSNLTEGLGMAGTQLTNLSLSKIRWKADRLDLRMMNMLGRTGLEVLIIQGNSIGGVGEGALGNMTKLQTLDMANCNIKEFSPLAFSKRNRLRNFNLKGNKIQNLSVLDLLPKLKHLEFLDISGNGLGIQKPYFAIKKCTSLQILNLSKNRLPPKIMFHDLSSLKTLHLNSVVDRKGGFNLIDLTLKNMTSLVNLTFEFNNAYLKCDLKNASIFSAVPSLNTLSLANNSLGQTNPAILKKMFKNLGQIWKLRLSGNGLVELPLGMFDDLVQMTDLHLQVNQITTLPAGIFNKCKKLAHVNVENNKIISISEGVLWAILPTSGGSLRQLDLSGNKWTCDCDIRWFVHWLRNTRVLLSKGKQEHCNLPSDLRQLKLVDFCPAWIECDNHLLHLTAGLTSSVVAITLTSYLIFIFRWDIKYAWVIRKTRRNARLRNGYVEIPDERYAAFVSYCSKNTKWIKDELLKNVEESDDMGAPLRLCIYERDFICGNPIVDNIEEYMNQTTRVVFVVTGDSLQSRLCDHEFKVAQNKLFEKRITSIIFILHEDVDKKTIPDNMQTMMRHTTCLCWPENGTMRQKTVFWKKIRLALLR</sequence>
<dbReference type="Gene3D" id="3.40.50.10140">
    <property type="entry name" value="Toll/interleukin-1 receptor homology (TIR) domain"/>
    <property type="match status" value="1"/>
</dbReference>
<dbReference type="PANTHER" id="PTHR24365:SF541">
    <property type="entry name" value="PROTEIN TOLL-RELATED"/>
    <property type="match status" value="1"/>
</dbReference>
<dbReference type="SUPFAM" id="SSF52200">
    <property type="entry name" value="Toll/Interleukin receptor TIR domain"/>
    <property type="match status" value="1"/>
</dbReference>
<keyword evidence="8" id="KW-0472">Membrane</keyword>
<dbReference type="Pfam" id="PF13855">
    <property type="entry name" value="LRR_8"/>
    <property type="match status" value="3"/>
</dbReference>
<keyword evidence="9" id="KW-0675">Receptor</keyword>
<evidence type="ECO:0000259" key="11">
    <source>
        <dbReference type="PROSITE" id="PS50104"/>
    </source>
</evidence>
<dbReference type="Pfam" id="PF01582">
    <property type="entry name" value="TIR"/>
    <property type="match status" value="1"/>
</dbReference>
<dbReference type="InParanoid" id="A0A1S3IXU1"/>
<gene>
    <name evidence="13" type="primary">LOC106168360</name>
</gene>
<dbReference type="SMART" id="SM00082">
    <property type="entry name" value="LRRCT"/>
    <property type="match status" value="1"/>
</dbReference>
<dbReference type="GO" id="GO:0005886">
    <property type="term" value="C:plasma membrane"/>
    <property type="evidence" value="ECO:0007669"/>
    <property type="project" value="TreeGrafter"/>
</dbReference>
<keyword evidence="10" id="KW-0325">Glycoprotein</keyword>
<proteinExistence type="inferred from homology"/>
<dbReference type="GO" id="GO:0006955">
    <property type="term" value="P:immune response"/>
    <property type="evidence" value="ECO:0007669"/>
    <property type="project" value="InterPro"/>
</dbReference>
<feature type="domain" description="TIR" evidence="11">
    <location>
        <begin position="605"/>
        <end position="750"/>
    </location>
</feature>
<dbReference type="PROSITE" id="PS51450">
    <property type="entry name" value="LRR"/>
    <property type="match status" value="3"/>
</dbReference>
<evidence type="ECO:0000313" key="13">
    <source>
        <dbReference type="RefSeq" id="XP_013402848.2"/>
    </source>
</evidence>
<dbReference type="PROSITE" id="PS50104">
    <property type="entry name" value="TIR"/>
    <property type="match status" value="1"/>
</dbReference>
<dbReference type="AlphaFoldDB" id="A0A1S3IXU1"/>
<dbReference type="SMART" id="SM00255">
    <property type="entry name" value="TIR"/>
    <property type="match status" value="1"/>
</dbReference>